<proteinExistence type="predicted"/>
<dbReference type="Proteomes" id="UP000535182">
    <property type="component" value="Unassembled WGS sequence"/>
</dbReference>
<dbReference type="RefSeq" id="WP_183973837.1">
    <property type="nucleotide sequence ID" value="NZ_JACHEB010000002.1"/>
</dbReference>
<keyword evidence="1" id="KW-0238">DNA-binding</keyword>
<dbReference type="InterPro" id="IPR015422">
    <property type="entry name" value="PyrdxlP-dep_Trfase_small"/>
</dbReference>
<dbReference type="Gene3D" id="3.90.1150.10">
    <property type="entry name" value="Aspartate Aminotransferase, domain 1"/>
    <property type="match status" value="1"/>
</dbReference>
<dbReference type="SUPFAM" id="SSF53383">
    <property type="entry name" value="PLP-dependent transferases"/>
    <property type="match status" value="1"/>
</dbReference>
<dbReference type="GO" id="GO:0003677">
    <property type="term" value="F:DNA binding"/>
    <property type="evidence" value="ECO:0007669"/>
    <property type="project" value="UniProtKB-KW"/>
</dbReference>
<organism evidence="1 2">
    <name type="scientific">Tunturiibacter gelidiferens</name>
    <dbReference type="NCBI Taxonomy" id="3069689"/>
    <lineage>
        <taxon>Bacteria</taxon>
        <taxon>Pseudomonadati</taxon>
        <taxon>Acidobacteriota</taxon>
        <taxon>Terriglobia</taxon>
        <taxon>Terriglobales</taxon>
        <taxon>Acidobacteriaceae</taxon>
        <taxon>Tunturiibacter</taxon>
    </lineage>
</organism>
<comment type="caution">
    <text evidence="1">The sequence shown here is derived from an EMBL/GenBank/DDBJ whole genome shotgun (WGS) entry which is preliminary data.</text>
</comment>
<accession>A0A9X0U2D0</accession>
<dbReference type="EMBL" id="JACHEB010000002">
    <property type="protein sequence ID" value="MBB5327261.1"/>
    <property type="molecule type" value="Genomic_DNA"/>
</dbReference>
<reference evidence="1 2" key="1">
    <citation type="submission" date="2020-08" db="EMBL/GenBank/DDBJ databases">
        <title>Genomic Encyclopedia of Type Strains, Phase IV (KMG-V): Genome sequencing to study the core and pangenomes of soil and plant-associated prokaryotes.</title>
        <authorList>
            <person name="Whitman W."/>
        </authorList>
    </citation>
    <scope>NUCLEOTIDE SEQUENCE [LARGE SCALE GENOMIC DNA]</scope>
    <source>
        <strain evidence="1 2">X5P2</strain>
    </source>
</reference>
<gene>
    <name evidence="1" type="ORF">HDF14_000866</name>
</gene>
<sequence>MQLKPFLLDAWFDQYERDIEFNLAASPGPIWAAFPWLVSGASDRRFWQSAAEHGILIAPGDCFDVPSHFRLGFAVV</sequence>
<evidence type="ECO:0000313" key="1">
    <source>
        <dbReference type="EMBL" id="MBB5327261.1"/>
    </source>
</evidence>
<protein>
    <submittedName>
        <fullName evidence="1">DNA-binding transcriptional MocR family regulator</fullName>
    </submittedName>
</protein>
<dbReference type="AlphaFoldDB" id="A0A9X0U2D0"/>
<dbReference type="InterPro" id="IPR015424">
    <property type="entry name" value="PyrdxlP-dep_Trfase"/>
</dbReference>
<keyword evidence="2" id="KW-1185">Reference proteome</keyword>
<evidence type="ECO:0000313" key="2">
    <source>
        <dbReference type="Proteomes" id="UP000535182"/>
    </source>
</evidence>
<name>A0A9X0U2D0_9BACT</name>